<organism evidence="2 3">
    <name type="scientific">Gigaspora margarita</name>
    <dbReference type="NCBI Taxonomy" id="4874"/>
    <lineage>
        <taxon>Eukaryota</taxon>
        <taxon>Fungi</taxon>
        <taxon>Fungi incertae sedis</taxon>
        <taxon>Mucoromycota</taxon>
        <taxon>Glomeromycotina</taxon>
        <taxon>Glomeromycetes</taxon>
        <taxon>Diversisporales</taxon>
        <taxon>Gigasporaceae</taxon>
        <taxon>Gigaspora</taxon>
    </lineage>
</organism>
<dbReference type="EMBL" id="WTPW01000938">
    <property type="protein sequence ID" value="KAF0468697.1"/>
    <property type="molecule type" value="Genomic_DNA"/>
</dbReference>
<dbReference type="AlphaFoldDB" id="A0A8H3XJK5"/>
<keyword evidence="3" id="KW-1185">Reference proteome</keyword>
<keyword evidence="1" id="KW-0472">Membrane</keyword>
<evidence type="ECO:0000313" key="2">
    <source>
        <dbReference type="EMBL" id="KAF0468697.1"/>
    </source>
</evidence>
<name>A0A8H3XJK5_GIGMA</name>
<accession>A0A8H3XJK5</accession>
<proteinExistence type="predicted"/>
<evidence type="ECO:0000256" key="1">
    <source>
        <dbReference type="SAM" id="Phobius"/>
    </source>
</evidence>
<dbReference type="Proteomes" id="UP000439903">
    <property type="component" value="Unassembled WGS sequence"/>
</dbReference>
<keyword evidence="1" id="KW-1133">Transmembrane helix</keyword>
<sequence length="344" mass="40372">MNSFCREKFNFSVPFHEPNITVPLVVNTQLIQPVQQYNKAYNKDVIRILSLTLTILVVIVAICLKVDPIFDFFFPPVDSSILRNLTNTTSLISGQLAELNIPASSDIIGYRETSQYLADIIDRNDLSPNNSANVAQYLNQLGDKISHSGEAIEKMYPIGHSVLKEIGIELKSIINSIRPEQVLTPENVTYFEIRYGKILSIFTKLQDNFQNVIEELDELNILYNGTYHQLENGINDVEIFFEKITPELEEFYDMEQLKRDLGYLKEIMKKVPNIRYQIYHLKSEFDKHRKILRQYRVEWSKSWRKKIVSFEDTEKLEEVIPRVYRMAEKFIKKDRENTEKRIYV</sequence>
<keyword evidence="1" id="KW-0812">Transmembrane</keyword>
<feature type="transmembrane region" description="Helical" evidence="1">
    <location>
        <begin position="45"/>
        <end position="64"/>
    </location>
</feature>
<gene>
    <name evidence="2" type="ORF">F8M41_025771</name>
</gene>
<reference evidence="2 3" key="1">
    <citation type="journal article" date="2019" name="Environ. Microbiol.">
        <title>At the nexus of three kingdoms: the genome of the mycorrhizal fungus Gigaspora margarita provides insights into plant, endobacterial and fungal interactions.</title>
        <authorList>
            <person name="Venice F."/>
            <person name="Ghignone S."/>
            <person name="Salvioli di Fossalunga A."/>
            <person name="Amselem J."/>
            <person name="Novero M."/>
            <person name="Xianan X."/>
            <person name="Sedzielewska Toro K."/>
            <person name="Morin E."/>
            <person name="Lipzen A."/>
            <person name="Grigoriev I.V."/>
            <person name="Henrissat B."/>
            <person name="Martin F.M."/>
            <person name="Bonfante P."/>
        </authorList>
    </citation>
    <scope>NUCLEOTIDE SEQUENCE [LARGE SCALE GENOMIC DNA]</scope>
    <source>
        <strain evidence="2 3">BEG34</strain>
    </source>
</reference>
<protein>
    <submittedName>
        <fullName evidence="2">Uncharacterized protein</fullName>
    </submittedName>
</protein>
<comment type="caution">
    <text evidence="2">The sequence shown here is derived from an EMBL/GenBank/DDBJ whole genome shotgun (WGS) entry which is preliminary data.</text>
</comment>
<evidence type="ECO:0000313" key="3">
    <source>
        <dbReference type="Proteomes" id="UP000439903"/>
    </source>
</evidence>
<dbReference type="OrthoDB" id="2409524at2759"/>